<dbReference type="AlphaFoldDB" id="A0A1M5EQM5"/>
<dbReference type="Proteomes" id="UP000184041">
    <property type="component" value="Unassembled WGS sequence"/>
</dbReference>
<dbReference type="GO" id="GO:0003677">
    <property type="term" value="F:DNA binding"/>
    <property type="evidence" value="ECO:0007669"/>
    <property type="project" value="UniProtKB-KW"/>
</dbReference>
<dbReference type="EMBL" id="FQUS01000013">
    <property type="protein sequence ID" value="SHF81444.1"/>
    <property type="molecule type" value="Genomic_DNA"/>
</dbReference>
<name>A0A1M5EQM5_9BACT</name>
<reference evidence="1 2" key="1">
    <citation type="submission" date="2016-11" db="EMBL/GenBank/DDBJ databases">
        <authorList>
            <person name="Jaros S."/>
            <person name="Januszkiewicz K."/>
            <person name="Wedrychowicz H."/>
        </authorList>
    </citation>
    <scope>NUCLEOTIDE SEQUENCE [LARGE SCALE GENOMIC DNA]</scope>
    <source>
        <strain evidence="1 2">DSM 21986</strain>
    </source>
</reference>
<accession>A0A1M5EQM5</accession>
<dbReference type="PANTHER" id="PTHR38479:SF2">
    <property type="entry name" value="WINGED HELIX DNA-BINDING DOMAIN-CONTAINING PROTEIN"/>
    <property type="match status" value="1"/>
</dbReference>
<proteinExistence type="predicted"/>
<evidence type="ECO:0000313" key="1">
    <source>
        <dbReference type="EMBL" id="SHF81444.1"/>
    </source>
</evidence>
<keyword evidence="2" id="KW-1185">Reference proteome</keyword>
<gene>
    <name evidence="1" type="ORF">SAMN05443144_113132</name>
</gene>
<dbReference type="STRING" id="1194090.SAMN05443144_113132"/>
<dbReference type="InterPro" id="IPR009351">
    <property type="entry name" value="AlkZ-like"/>
</dbReference>
<dbReference type="RefSeq" id="WP_073065015.1">
    <property type="nucleotide sequence ID" value="NZ_FQUS01000013.1"/>
</dbReference>
<evidence type="ECO:0000313" key="2">
    <source>
        <dbReference type="Proteomes" id="UP000184041"/>
    </source>
</evidence>
<dbReference type="PANTHER" id="PTHR38479">
    <property type="entry name" value="LMO0824 PROTEIN"/>
    <property type="match status" value="1"/>
</dbReference>
<organism evidence="1 2">
    <name type="scientific">Fodinibius roseus</name>
    <dbReference type="NCBI Taxonomy" id="1194090"/>
    <lineage>
        <taxon>Bacteria</taxon>
        <taxon>Pseudomonadati</taxon>
        <taxon>Balneolota</taxon>
        <taxon>Balneolia</taxon>
        <taxon>Balneolales</taxon>
        <taxon>Balneolaceae</taxon>
        <taxon>Fodinibius</taxon>
    </lineage>
</organism>
<keyword evidence="1" id="KW-0238">DNA-binding</keyword>
<sequence>MNFAEINHLRLHNHQVESSDYSTPKALLEWMGAMQAQDYEMAKWAVGVRLPDATREDIEDAIENIRIIRTHLLRPTWHFISAEHFPWLLELSRPRVMIAIRSRQKQLGLTDKVVSESNEVIEKTLAASQPLTRKELLDQLEETGFENKNNRISHLLLRAELDGIIGSGPSRGTQYTYKLMEGRLTEVSSFDKEEAQARLARLYFQSHGPATLKDFVWWSGLTKTRSRKAIEMLKPELMSEEIRDHKYWFFDESGQTIHNKQSVYLLPAYDEYVISYRNREMMINEEDEAKAISANGIFRPVIVVNGVVKGIWKRTVQSDSVEVKLEFFVNPGPEVVKKAAEQAERFAGFLGKKLDLAVD</sequence>
<dbReference type="Pfam" id="PF06224">
    <property type="entry name" value="AlkZ-like"/>
    <property type="match status" value="1"/>
</dbReference>
<protein>
    <submittedName>
        <fullName evidence="1">Winged helix DNA-binding domain-containing protein</fullName>
    </submittedName>
</protein>